<dbReference type="InterPro" id="IPR000182">
    <property type="entry name" value="GNAT_dom"/>
</dbReference>
<reference evidence="2" key="1">
    <citation type="submission" date="2015-07" db="EMBL/GenBank/DDBJ databases">
        <title>Adaptation to a free-living lifestyle via gene acquisitions in the diplomonad Trepomonas sp. PC1.</title>
        <authorList>
            <person name="Xu F."/>
            <person name="Jerlstrom-Hultqvist J."/>
            <person name="Kolisko M."/>
            <person name="Simpson A.G.B."/>
            <person name="Roger A.J."/>
            <person name="Svard S.G."/>
            <person name="Andersson J.O."/>
        </authorList>
    </citation>
    <scope>NUCLEOTIDE SEQUENCE</scope>
    <source>
        <strain evidence="2">PC1</strain>
    </source>
</reference>
<keyword evidence="2" id="KW-0808">Transferase</keyword>
<organism evidence="2">
    <name type="scientific">Trepomonas sp. PC1</name>
    <dbReference type="NCBI Taxonomy" id="1076344"/>
    <lineage>
        <taxon>Eukaryota</taxon>
        <taxon>Metamonada</taxon>
        <taxon>Diplomonadida</taxon>
        <taxon>Hexamitidae</taxon>
        <taxon>Hexamitinae</taxon>
        <taxon>Trepomonas</taxon>
    </lineage>
</organism>
<sequence>YEVKIINPKEQKDQFDKIRQLRMLQDQNEDMQEDDMFDLLYIMQEEKLAASTMLVFKDNTVFITNFLVSSIMRGQGFGTIFFNEVIKYVNSKGVKKVFVFAGCSSLGFWMKNGFKNENETFQMEYGEVPVIRFDIQ</sequence>
<feature type="non-terminal residue" evidence="2">
    <location>
        <position position="1"/>
    </location>
</feature>
<accession>A0A146K4Z9</accession>
<dbReference type="PROSITE" id="PS51186">
    <property type="entry name" value="GNAT"/>
    <property type="match status" value="1"/>
</dbReference>
<name>A0A146K4Z9_9EUKA</name>
<feature type="domain" description="N-acetyltransferase" evidence="1">
    <location>
        <begin position="1"/>
        <end position="135"/>
    </location>
</feature>
<evidence type="ECO:0000259" key="1">
    <source>
        <dbReference type="PROSITE" id="PS51186"/>
    </source>
</evidence>
<proteinExistence type="predicted"/>
<dbReference type="Gene3D" id="3.40.630.30">
    <property type="match status" value="1"/>
</dbReference>
<dbReference type="GO" id="GO:0016747">
    <property type="term" value="F:acyltransferase activity, transferring groups other than amino-acyl groups"/>
    <property type="evidence" value="ECO:0007669"/>
    <property type="project" value="InterPro"/>
</dbReference>
<dbReference type="CDD" id="cd04301">
    <property type="entry name" value="NAT_SF"/>
    <property type="match status" value="1"/>
</dbReference>
<dbReference type="AlphaFoldDB" id="A0A146K4Z9"/>
<dbReference type="SUPFAM" id="SSF55729">
    <property type="entry name" value="Acyl-CoA N-acyltransferases (Nat)"/>
    <property type="match status" value="1"/>
</dbReference>
<evidence type="ECO:0000313" key="2">
    <source>
        <dbReference type="EMBL" id="JAP90569.1"/>
    </source>
</evidence>
<protein>
    <submittedName>
        <fullName evidence="2">Acetyltransferase (GNAT) domain-containing protein</fullName>
    </submittedName>
</protein>
<dbReference type="Pfam" id="PF00583">
    <property type="entry name" value="Acetyltransf_1"/>
    <property type="match status" value="1"/>
</dbReference>
<dbReference type="EMBL" id="GDID01006037">
    <property type="protein sequence ID" value="JAP90569.1"/>
    <property type="molecule type" value="Transcribed_RNA"/>
</dbReference>
<gene>
    <name evidence="2" type="ORF">TPC1_20132</name>
</gene>
<dbReference type="InterPro" id="IPR016181">
    <property type="entry name" value="Acyl_CoA_acyltransferase"/>
</dbReference>